<evidence type="ECO:0000256" key="2">
    <source>
        <dbReference type="PROSITE-ProRule" id="PRU00117"/>
    </source>
</evidence>
<keyword evidence="2" id="KW-0694">RNA-binding</keyword>
<evidence type="ECO:0000256" key="3">
    <source>
        <dbReference type="SAM" id="MobiDB-lite"/>
    </source>
</evidence>
<feature type="compositionally biased region" description="Basic and acidic residues" evidence="3">
    <location>
        <begin position="367"/>
        <end position="383"/>
    </location>
</feature>
<dbReference type="InterPro" id="IPR004088">
    <property type="entry name" value="KH_dom_type_1"/>
</dbReference>
<keyword evidence="1" id="KW-0677">Repeat</keyword>
<evidence type="ECO:0000313" key="5">
    <source>
        <dbReference type="EMBL" id="SSX19243.1"/>
    </source>
</evidence>
<feature type="domain" description="K Homology" evidence="4">
    <location>
        <begin position="175"/>
        <end position="243"/>
    </location>
</feature>
<name>A0A336LRB9_CULSO</name>
<dbReference type="SMART" id="SM00322">
    <property type="entry name" value="KH"/>
    <property type="match status" value="3"/>
</dbReference>
<accession>A0A336LRB9</accession>
<dbReference type="CDD" id="cd22433">
    <property type="entry name" value="KH-I_HNRNPK_rpt2"/>
    <property type="match status" value="1"/>
</dbReference>
<protein>
    <submittedName>
        <fullName evidence="5">CSON013009 protein</fullName>
    </submittedName>
</protein>
<dbReference type="PANTHER" id="PTHR10288">
    <property type="entry name" value="KH DOMAIN CONTAINING RNA BINDING PROTEIN"/>
    <property type="match status" value="1"/>
</dbReference>
<feature type="region of interest" description="Disordered" evidence="3">
    <location>
        <begin position="350"/>
        <end position="446"/>
    </location>
</feature>
<dbReference type="EMBL" id="UFQT01000063">
    <property type="protein sequence ID" value="SSX19243.1"/>
    <property type="molecule type" value="Genomic_DNA"/>
</dbReference>
<feature type="region of interest" description="Disordered" evidence="3">
    <location>
        <begin position="118"/>
        <end position="175"/>
    </location>
</feature>
<dbReference type="Gene3D" id="3.30.1370.10">
    <property type="entry name" value="K Homology domain, type 1"/>
    <property type="match status" value="3"/>
</dbReference>
<proteinExistence type="predicted"/>
<evidence type="ECO:0000259" key="4">
    <source>
        <dbReference type="SMART" id="SM00322"/>
    </source>
</evidence>
<feature type="domain" description="K Homology" evidence="4">
    <location>
        <begin position="444"/>
        <end position="514"/>
    </location>
</feature>
<dbReference type="InterPro" id="IPR004087">
    <property type="entry name" value="KH_dom"/>
</dbReference>
<dbReference type="SUPFAM" id="SSF54791">
    <property type="entry name" value="Eukaryotic type KH-domain (KH-domain type I)"/>
    <property type="match status" value="3"/>
</dbReference>
<gene>
    <name evidence="5" type="primary">CSON013009</name>
</gene>
<evidence type="ECO:0000256" key="1">
    <source>
        <dbReference type="ARBA" id="ARBA00022737"/>
    </source>
</evidence>
<feature type="compositionally biased region" description="Acidic residues" evidence="3">
    <location>
        <begin position="123"/>
        <end position="135"/>
    </location>
</feature>
<feature type="compositionally biased region" description="Polar residues" evidence="3">
    <location>
        <begin position="156"/>
        <end position="165"/>
    </location>
</feature>
<organism evidence="5">
    <name type="scientific">Culicoides sonorensis</name>
    <name type="common">Biting midge</name>
    <dbReference type="NCBI Taxonomy" id="179676"/>
    <lineage>
        <taxon>Eukaryota</taxon>
        <taxon>Metazoa</taxon>
        <taxon>Ecdysozoa</taxon>
        <taxon>Arthropoda</taxon>
        <taxon>Hexapoda</taxon>
        <taxon>Insecta</taxon>
        <taxon>Pterygota</taxon>
        <taxon>Neoptera</taxon>
        <taxon>Endopterygota</taxon>
        <taxon>Diptera</taxon>
        <taxon>Nematocera</taxon>
        <taxon>Chironomoidea</taxon>
        <taxon>Ceratopogonidae</taxon>
        <taxon>Ceratopogoninae</taxon>
        <taxon>Culicoides</taxon>
        <taxon>Monoculicoides</taxon>
    </lineage>
</organism>
<sequence>MTFIEFRIIQIDSIQQFFLKAIGDNGKTSTITTFTKRNSDVLDPTIGCQGVQIDKNIRIYEIEGVSPSHIQYCDVSELNRFLTIEPPRKLIITWFWVIQREFFIYSILSARAKYSSNMKRENEDDPGNSQNEEDYQNGNQQQQQQDQVENEKQQSDQESQNNGNDRPSKRIRRDTDEEVRLLIPSKFAGAVIGKGGQNIQKLRNEYKATVNVGDCQGPERVVTIGGNLETCCNVIKDIMKHFDKGNVDEYELRILIHQSLAGCVIGKAGAKIKEIKDRIGCRLKIFSNICPQSTDRIAQVIGKEEQCIDTLCEIIELIRDTPIKGPVRNYDPHNYDEMYADEYGGYGGGPGNAYGGRSNDRNSGPRGNDRYGGGRDRYDDRRGGSGMRGGPGRGRDFVSPWDNSGPTGGFGNFGSSNNGFGGNSGFGVGPGSGNSDFGSLDNEGKTSTQVTIPKDLAGAIIGKGGFRIRRIRTKSNAFIQIDEALPGSSDRIITITGTPKQIQAAQYMLQQSVRENVSFLLN</sequence>
<dbReference type="CDD" id="cd22432">
    <property type="entry name" value="KH-I_HNRNPK_rpt1"/>
    <property type="match status" value="1"/>
</dbReference>
<dbReference type="VEuPathDB" id="VectorBase:CSON013009"/>
<feature type="compositionally biased region" description="Gly residues" evidence="3">
    <location>
        <begin position="419"/>
        <end position="432"/>
    </location>
</feature>
<dbReference type="GO" id="GO:0003723">
    <property type="term" value="F:RNA binding"/>
    <property type="evidence" value="ECO:0007669"/>
    <property type="project" value="UniProtKB-UniRule"/>
</dbReference>
<dbReference type="AlphaFoldDB" id="A0A336LRB9"/>
<feature type="compositionally biased region" description="Low complexity" evidence="3">
    <location>
        <begin position="136"/>
        <end position="147"/>
    </location>
</feature>
<dbReference type="CDD" id="cd22434">
    <property type="entry name" value="KH-I_HNRNPK_rpt3"/>
    <property type="match status" value="1"/>
</dbReference>
<dbReference type="InterPro" id="IPR036612">
    <property type="entry name" value="KH_dom_type_1_sf"/>
</dbReference>
<reference evidence="5" key="1">
    <citation type="submission" date="2018-07" db="EMBL/GenBank/DDBJ databases">
        <authorList>
            <person name="Quirk P.G."/>
            <person name="Krulwich T.A."/>
        </authorList>
    </citation>
    <scope>NUCLEOTIDE SEQUENCE</scope>
</reference>
<feature type="domain" description="K Homology" evidence="4">
    <location>
        <begin position="248"/>
        <end position="319"/>
    </location>
</feature>
<dbReference type="GO" id="GO:0010468">
    <property type="term" value="P:regulation of gene expression"/>
    <property type="evidence" value="ECO:0007669"/>
    <property type="project" value="UniProtKB-ARBA"/>
</dbReference>
<dbReference type="PROSITE" id="PS50084">
    <property type="entry name" value="KH_TYPE_1"/>
    <property type="match status" value="3"/>
</dbReference>
<dbReference type="Pfam" id="PF00013">
    <property type="entry name" value="KH_1"/>
    <property type="match status" value="3"/>
</dbReference>